<sequence length="282" mass="30313">MTGTGIVMITRDRRERTLATLEQLVALPEQPPVVVVDNGSRDGTADAVAARHPDVRVIRSARNHGAAARTIGARALDTEFVAFSDDDSWWAPGAIRTGERLLREHPRLGLVAARTLVGPDETEDPLNAVLADSPLGTAADLPGPSVLGFLACASIVRRSAFLEAGGFSPVLHFGSEETLLAIDLATAGWGVAYCPEVVAHHHPADGGRPGRVAQLRRNALLTTWLRRPWPVIAADTAALARSARDDAIARRALVAALSKFPDAMRHRRRLPGRVEKDLERIS</sequence>
<proteinExistence type="inferred from homology"/>
<dbReference type="PANTHER" id="PTHR43685:SF5">
    <property type="entry name" value="GLYCOSYLTRANSFERASE EPSE-RELATED"/>
    <property type="match status" value="1"/>
</dbReference>
<dbReference type="GO" id="GO:0016757">
    <property type="term" value="F:glycosyltransferase activity"/>
    <property type="evidence" value="ECO:0007669"/>
    <property type="project" value="UniProtKB-KW"/>
</dbReference>
<reference evidence="5 6" key="1">
    <citation type="submission" date="2019-07" db="EMBL/GenBank/DDBJ databases">
        <title>Cryptosporangium phraense sp. nov., isolated from plant litter.</title>
        <authorList>
            <person name="Suriyachadkun C."/>
        </authorList>
    </citation>
    <scope>NUCLEOTIDE SEQUENCE [LARGE SCALE GENOMIC DNA]</scope>
    <source>
        <strain evidence="5 6">A-T 5661</strain>
    </source>
</reference>
<dbReference type="RefSeq" id="WP_142703343.1">
    <property type="nucleotide sequence ID" value="NZ_VIRS01000003.1"/>
</dbReference>
<organism evidence="5 6">
    <name type="scientific">Cryptosporangium phraense</name>
    <dbReference type="NCBI Taxonomy" id="2593070"/>
    <lineage>
        <taxon>Bacteria</taxon>
        <taxon>Bacillati</taxon>
        <taxon>Actinomycetota</taxon>
        <taxon>Actinomycetes</taxon>
        <taxon>Cryptosporangiales</taxon>
        <taxon>Cryptosporangiaceae</taxon>
        <taxon>Cryptosporangium</taxon>
    </lineage>
</organism>
<comment type="similarity">
    <text evidence="1">Belongs to the glycosyltransferase 2 family.</text>
</comment>
<dbReference type="PANTHER" id="PTHR43685">
    <property type="entry name" value="GLYCOSYLTRANSFERASE"/>
    <property type="match status" value="1"/>
</dbReference>
<dbReference type="InterPro" id="IPR050834">
    <property type="entry name" value="Glycosyltransf_2"/>
</dbReference>
<accession>A0A545AX76</accession>
<protein>
    <submittedName>
        <fullName evidence="5">Glycosyltransferase</fullName>
    </submittedName>
</protein>
<dbReference type="EMBL" id="VIRS01000003">
    <property type="protein sequence ID" value="TQS45936.1"/>
    <property type="molecule type" value="Genomic_DNA"/>
</dbReference>
<dbReference type="Pfam" id="PF00535">
    <property type="entry name" value="Glycos_transf_2"/>
    <property type="match status" value="1"/>
</dbReference>
<feature type="domain" description="Glycosyltransferase 2-like" evidence="4">
    <location>
        <begin position="6"/>
        <end position="161"/>
    </location>
</feature>
<dbReference type="InterPro" id="IPR001173">
    <property type="entry name" value="Glyco_trans_2-like"/>
</dbReference>
<dbReference type="Proteomes" id="UP000317982">
    <property type="component" value="Unassembled WGS sequence"/>
</dbReference>
<dbReference type="Gene3D" id="3.90.550.10">
    <property type="entry name" value="Spore Coat Polysaccharide Biosynthesis Protein SpsA, Chain A"/>
    <property type="match status" value="1"/>
</dbReference>
<evidence type="ECO:0000313" key="5">
    <source>
        <dbReference type="EMBL" id="TQS45936.1"/>
    </source>
</evidence>
<evidence type="ECO:0000256" key="2">
    <source>
        <dbReference type="ARBA" id="ARBA00022676"/>
    </source>
</evidence>
<evidence type="ECO:0000256" key="1">
    <source>
        <dbReference type="ARBA" id="ARBA00006739"/>
    </source>
</evidence>
<keyword evidence="6" id="KW-1185">Reference proteome</keyword>
<keyword evidence="3 5" id="KW-0808">Transferase</keyword>
<dbReference type="InParanoid" id="A0A545AX76"/>
<evidence type="ECO:0000259" key="4">
    <source>
        <dbReference type="Pfam" id="PF00535"/>
    </source>
</evidence>
<evidence type="ECO:0000313" key="6">
    <source>
        <dbReference type="Proteomes" id="UP000317982"/>
    </source>
</evidence>
<dbReference type="FunCoup" id="A0A545AX76">
    <property type="interactions" value="2"/>
</dbReference>
<dbReference type="InterPro" id="IPR029044">
    <property type="entry name" value="Nucleotide-diphossugar_trans"/>
</dbReference>
<comment type="caution">
    <text evidence="5">The sequence shown here is derived from an EMBL/GenBank/DDBJ whole genome shotgun (WGS) entry which is preliminary data.</text>
</comment>
<gene>
    <name evidence="5" type="ORF">FL583_05420</name>
</gene>
<name>A0A545AX76_9ACTN</name>
<keyword evidence="2" id="KW-0328">Glycosyltransferase</keyword>
<dbReference type="SUPFAM" id="SSF53448">
    <property type="entry name" value="Nucleotide-diphospho-sugar transferases"/>
    <property type="match status" value="1"/>
</dbReference>
<dbReference type="AlphaFoldDB" id="A0A545AX76"/>
<evidence type="ECO:0000256" key="3">
    <source>
        <dbReference type="ARBA" id="ARBA00022679"/>
    </source>
</evidence>
<dbReference type="OrthoDB" id="7665907at2"/>